<dbReference type="GO" id="GO:0005634">
    <property type="term" value="C:nucleus"/>
    <property type="evidence" value="ECO:0007669"/>
    <property type="project" value="TreeGrafter"/>
</dbReference>
<evidence type="ECO:0000256" key="4">
    <source>
        <dbReference type="ARBA" id="ARBA00023163"/>
    </source>
</evidence>
<keyword evidence="4" id="KW-0804">Transcription</keyword>
<feature type="compositionally biased region" description="Basic and acidic residues" evidence="6">
    <location>
        <begin position="232"/>
        <end position="241"/>
    </location>
</feature>
<dbReference type="InterPro" id="IPR028002">
    <property type="entry name" value="Myb_DNA-bind_5"/>
</dbReference>
<dbReference type="PANTHER" id="PTHR23098:SF16">
    <property type="entry name" value="REGULATORY PROTEIN ZESTE"/>
    <property type="match status" value="1"/>
</dbReference>
<feature type="region of interest" description="Disordered" evidence="6">
    <location>
        <begin position="198"/>
        <end position="241"/>
    </location>
</feature>
<dbReference type="Proteomes" id="UP001075354">
    <property type="component" value="Chromosome 12"/>
</dbReference>
<evidence type="ECO:0000256" key="5">
    <source>
        <dbReference type="ARBA" id="ARBA00025466"/>
    </source>
</evidence>
<evidence type="ECO:0000313" key="9">
    <source>
        <dbReference type="Proteomes" id="UP001075354"/>
    </source>
</evidence>
<feature type="compositionally biased region" description="Low complexity" evidence="6">
    <location>
        <begin position="211"/>
        <end position="225"/>
    </location>
</feature>
<dbReference type="PANTHER" id="PTHR23098">
    <property type="entry name" value="AGAP001331-PA-RELATED"/>
    <property type="match status" value="1"/>
</dbReference>
<sequence length="309" mass="33992">MSCGSPPIETQGKKQGYKITQAQREMMLNFMRDHPCLSTGRFTAPDGAKRKQRLLEEMTGQLNACAMGATKSGEKWMKSWQDWRSDVKAKAAKLKRHRGGTGGGAQCPIALNNLEERLLEFIGPVCVSGHATPDPLQECRPDGASEVQNVAFQNYNLNHQPSPVLPVLVDNSHGMAVCATDGAAMECSELTNLVPVAPHVLPPVPQPQPSPAEASTSSSSSATSSARKRRRTMTECSEHSTETESLVNIFSEAKEVMKKRLDIQLGQFELEKERLAIDKRRLEMECEQSRVICENVQNVSSSFCTAMQM</sequence>
<comment type="function">
    <text evidence="5">Involved in transvection phenomena (= synapsis-dependent gene expression), where the synaptic pairing of chromosomes carrying genes with which zeste interacts influences the expression of these genes. Zeste binds to DNA and stimulates transcription from a nearby promoter.</text>
</comment>
<evidence type="ECO:0000256" key="1">
    <source>
        <dbReference type="ARBA" id="ARBA00011764"/>
    </source>
</evidence>
<dbReference type="Pfam" id="PF13873">
    <property type="entry name" value="Myb_DNA-bind_5"/>
    <property type="match status" value="1"/>
</dbReference>
<keyword evidence="9" id="KW-1185">Reference proteome</keyword>
<protein>
    <recommendedName>
        <fullName evidence="2">Regulatory protein zeste</fullName>
    </recommendedName>
</protein>
<organism evidence="8 9">
    <name type="scientific">Megalurothrips usitatus</name>
    <name type="common">bean blossom thrips</name>
    <dbReference type="NCBI Taxonomy" id="439358"/>
    <lineage>
        <taxon>Eukaryota</taxon>
        <taxon>Metazoa</taxon>
        <taxon>Ecdysozoa</taxon>
        <taxon>Arthropoda</taxon>
        <taxon>Hexapoda</taxon>
        <taxon>Insecta</taxon>
        <taxon>Pterygota</taxon>
        <taxon>Neoptera</taxon>
        <taxon>Paraneoptera</taxon>
        <taxon>Thysanoptera</taxon>
        <taxon>Terebrantia</taxon>
        <taxon>Thripoidea</taxon>
        <taxon>Thripidae</taxon>
        <taxon>Megalurothrips</taxon>
    </lineage>
</organism>
<evidence type="ECO:0000256" key="3">
    <source>
        <dbReference type="ARBA" id="ARBA00023015"/>
    </source>
</evidence>
<feature type="compositionally biased region" description="Pro residues" evidence="6">
    <location>
        <begin position="200"/>
        <end position="210"/>
    </location>
</feature>
<evidence type="ECO:0000259" key="7">
    <source>
        <dbReference type="Pfam" id="PF13873"/>
    </source>
</evidence>
<feature type="domain" description="Myb/SANT-like DNA-binding" evidence="7">
    <location>
        <begin position="19"/>
        <end position="93"/>
    </location>
</feature>
<reference evidence="8" key="1">
    <citation type="submission" date="2022-12" db="EMBL/GenBank/DDBJ databases">
        <title>Chromosome-level genome assembly of the bean flower thrips Megalurothrips usitatus.</title>
        <authorList>
            <person name="Ma L."/>
            <person name="Liu Q."/>
            <person name="Li H."/>
            <person name="Cai W."/>
        </authorList>
    </citation>
    <scope>NUCLEOTIDE SEQUENCE</scope>
    <source>
        <strain evidence="8">Cailab_2022a</strain>
    </source>
</reference>
<evidence type="ECO:0000313" key="8">
    <source>
        <dbReference type="EMBL" id="KAJ1521975.1"/>
    </source>
</evidence>
<gene>
    <name evidence="8" type="ORF">ONE63_002304</name>
</gene>
<name>A0AAV7XA48_9NEOP</name>
<dbReference type="AlphaFoldDB" id="A0AAV7XA48"/>
<accession>A0AAV7XA48</accession>
<proteinExistence type="predicted"/>
<evidence type="ECO:0000256" key="6">
    <source>
        <dbReference type="SAM" id="MobiDB-lite"/>
    </source>
</evidence>
<keyword evidence="3" id="KW-0805">Transcription regulation</keyword>
<dbReference type="EMBL" id="JAPTSV010000012">
    <property type="protein sequence ID" value="KAJ1521975.1"/>
    <property type="molecule type" value="Genomic_DNA"/>
</dbReference>
<comment type="subunit">
    <text evidence="1">Self-associates forming complexes of several hundred monomers.</text>
</comment>
<comment type="caution">
    <text evidence="8">The sequence shown here is derived from an EMBL/GenBank/DDBJ whole genome shotgun (WGS) entry which is preliminary data.</text>
</comment>
<evidence type="ECO:0000256" key="2">
    <source>
        <dbReference type="ARBA" id="ARBA00016807"/>
    </source>
</evidence>